<gene>
    <name evidence="9" type="ORF">HO133_009282</name>
</gene>
<dbReference type="PANTHER" id="PTHR23502:SF186">
    <property type="entry name" value="MAJOR FACILITATOR SUPERFAMILY (MFS) PROFILE DOMAIN-CONTAINING PROTEIN"/>
    <property type="match status" value="1"/>
</dbReference>
<feature type="region of interest" description="Disordered" evidence="7">
    <location>
        <begin position="165"/>
        <end position="244"/>
    </location>
</feature>
<feature type="region of interest" description="Disordered" evidence="7">
    <location>
        <begin position="808"/>
        <end position="845"/>
    </location>
</feature>
<evidence type="ECO:0000256" key="1">
    <source>
        <dbReference type="ARBA" id="ARBA00004651"/>
    </source>
</evidence>
<feature type="transmembrane region" description="Helical" evidence="8">
    <location>
        <begin position="1435"/>
        <end position="1455"/>
    </location>
</feature>
<feature type="transmembrane region" description="Helical" evidence="8">
    <location>
        <begin position="1063"/>
        <end position="1084"/>
    </location>
</feature>
<dbReference type="InterPro" id="IPR036259">
    <property type="entry name" value="MFS_trans_sf"/>
</dbReference>
<evidence type="ECO:0000256" key="4">
    <source>
        <dbReference type="ARBA" id="ARBA00022692"/>
    </source>
</evidence>
<feature type="compositionally biased region" description="Polar residues" evidence="7">
    <location>
        <begin position="48"/>
        <end position="58"/>
    </location>
</feature>
<keyword evidence="4 8" id="KW-0812">Transmembrane</keyword>
<evidence type="ECO:0008006" key="11">
    <source>
        <dbReference type="Google" id="ProtNLM"/>
    </source>
</evidence>
<keyword evidence="3" id="KW-1003">Cell membrane</keyword>
<feature type="region of interest" description="Disordered" evidence="7">
    <location>
        <begin position="39"/>
        <end position="67"/>
    </location>
</feature>
<comment type="caution">
    <text evidence="9">The sequence shown here is derived from an EMBL/GenBank/DDBJ whole genome shotgun (WGS) entry which is preliminary data.</text>
</comment>
<evidence type="ECO:0000256" key="8">
    <source>
        <dbReference type="SAM" id="Phobius"/>
    </source>
</evidence>
<dbReference type="Gene3D" id="1.20.1250.20">
    <property type="entry name" value="MFS general substrate transporter like domains"/>
    <property type="match status" value="1"/>
</dbReference>
<feature type="transmembrane region" description="Helical" evidence="8">
    <location>
        <begin position="1399"/>
        <end position="1423"/>
    </location>
</feature>
<organism evidence="9 10">
    <name type="scientific">Letharia lupina</name>
    <dbReference type="NCBI Taxonomy" id="560253"/>
    <lineage>
        <taxon>Eukaryota</taxon>
        <taxon>Fungi</taxon>
        <taxon>Dikarya</taxon>
        <taxon>Ascomycota</taxon>
        <taxon>Pezizomycotina</taxon>
        <taxon>Lecanoromycetes</taxon>
        <taxon>OSLEUM clade</taxon>
        <taxon>Lecanoromycetidae</taxon>
        <taxon>Lecanorales</taxon>
        <taxon>Lecanorineae</taxon>
        <taxon>Parmeliaceae</taxon>
        <taxon>Letharia</taxon>
    </lineage>
</organism>
<feature type="region of interest" description="Disordered" evidence="7">
    <location>
        <begin position="475"/>
        <end position="494"/>
    </location>
</feature>
<feature type="region of interest" description="Disordered" evidence="7">
    <location>
        <begin position="276"/>
        <end position="296"/>
    </location>
</feature>
<keyword evidence="10" id="KW-1185">Reference proteome</keyword>
<evidence type="ECO:0000313" key="10">
    <source>
        <dbReference type="Proteomes" id="UP000593566"/>
    </source>
</evidence>
<dbReference type="SUPFAM" id="SSF103473">
    <property type="entry name" value="MFS general substrate transporter"/>
    <property type="match status" value="1"/>
</dbReference>
<feature type="compositionally biased region" description="Polar residues" evidence="7">
    <location>
        <begin position="478"/>
        <end position="489"/>
    </location>
</feature>
<protein>
    <recommendedName>
        <fullName evidence="11">Polyamine transport protein</fullName>
    </recommendedName>
</protein>
<sequence length="1518" mass="165876">MEKVARRVDAPLLPERGLTTSSAVDADLRDRIRSLLISRNRRYPPKTPCSTPDYSYQTRDPDRNHLDLPPVLPHTYRFSPAQAIAELTRLTCEPPEMGATRFDGPAGQVDDDDADKSPRRPSQPNRQNDRNSTVEGPRSHATSGLNQRSHADVLGRDASFVDGLKRATSSASKTSKTSTGTRVPRFHLRTVPPAVNVNKVVRPAPSHVPGSYRSEVPSKKERVSRGTSPPPDDDLDTTGEDPRAMPAYAGLGDGSPHKAIDMLTQVAEHAHIVAEPSRSSLHRTPSQAKLTPTSPVKQPQDLLLNFRAGEAAVGQAAQPVLTFSAGHGHGHSHDNPSEAPVFIVGDDNEERKVGASVALNARDILDFSTHPEEESDPLGGPKISALLAQLPPLRQSTMKDVSAHSLTTEPFVVPEKASTNTYSPSVSSLESVPLNADEGVLSQDSPLLPKPSQANSHAKGERGKRTDLEVGDEASAAQYKNSSQKSPKASTAGRAMSMLSEISARTGLQTPSLRSITRRKKSGSTAISNLTTRPRRHFAGTTQDKATLSASKGYKALGDETQVEKPENTDSIDRFLALPNQQKNGTAFTKVIHDLESLLNQALTIAGQAADEDDAETSPLKAHHLNHVHIRAHSTESIDSSQGLSSLSGGGDEEDHYTSVPPQQVTIEEPKSDALYRGHFRKARDGTPYPAQTRQASAVPYLEVDDKTHMKPQNTNRLLDLPSTRKAAGRAEGPSREQSFTANDWAVIRAPSHTSKLRLEMKPPPRAPQTPPNAQPSTKEQHALLLRAHGASESTISREVVRDYVNAHQQPPIQPRLSSKRLKKGRVPQPEELNLPGPEISDSDGQSDCEHVPYMADFKTAGIHYHPVVQETMAGDGHYTARPGGRGIQPRQDTAASLRDADDNQKASHHRERYGNKDFTLNDRHHFSIRESHGFSLSRSHRRSPIARDWSTSRKRYVATVTCITTAFMGLIIGIYAGEVPAIQYAIADEHHYTILGNVLFFLGLAITTALFYPLPLLHGRKPYTLAALAILLPLQFPQALAINSQRSPNVATYRIGLLLPRIFAGIVMGFANINFITTLLDLFGASLQSGNPHQETVNVNDVRRHGGGMGVWLGIWTWCAIGSIGIGFLVGAGIISGLDVSWGFWITIVVNAAVLVLNILSPEVRRSAYRRSMAEVRSGGEVSRRVARGEIKMHLESTGPIWWWEEVIAGHVLAVRMLLQPGFAILSLYLGWIYGQVVLIIVLLGALLSKYYRFHPQYVGLGVAIIPLGALFAIPFQKASLFSRARHHAQRTDSMTFEKRVTWTSHLVRRAIFMISLPFAGLAYTLASGGQPTNYMVPIIFAGLIGFLSNLAIAECQGIIMETYDTSDLQPGMTGRPRRVLPEETRKKRTNFSCFPRVTAGFAVAQTFAFVIAAGVTAWGGVVERHLGAQTATTVMAGVLLILTLLLIAILTRFKVVQIIPSERFGTNILSGPEDEWKPVIIGNPSGTTRRMSVLELGTLSRWSEIRRRNKLSGPVR</sequence>
<comment type="subcellular location">
    <subcellularLocation>
        <location evidence="1">Cell membrane</location>
        <topology evidence="1">Multi-pass membrane protein</topology>
    </subcellularLocation>
</comment>
<accession>A0A8H6FFP6</accession>
<evidence type="ECO:0000256" key="7">
    <source>
        <dbReference type="SAM" id="MobiDB-lite"/>
    </source>
</evidence>
<feature type="region of interest" description="Disordered" evidence="7">
    <location>
        <begin position="703"/>
        <end position="780"/>
    </location>
</feature>
<feature type="transmembrane region" description="Helical" evidence="8">
    <location>
        <begin position="957"/>
        <end position="978"/>
    </location>
</feature>
<name>A0A8H6FFP6_9LECA</name>
<feature type="region of interest" description="Disordered" evidence="7">
    <location>
        <begin position="631"/>
        <end position="675"/>
    </location>
</feature>
<dbReference type="Proteomes" id="UP000593566">
    <property type="component" value="Unassembled WGS sequence"/>
</dbReference>
<feature type="compositionally biased region" description="Low complexity" evidence="7">
    <location>
        <begin position="167"/>
        <end position="181"/>
    </location>
</feature>
<evidence type="ECO:0000256" key="2">
    <source>
        <dbReference type="ARBA" id="ARBA00022448"/>
    </source>
</evidence>
<feature type="transmembrane region" description="Helical" evidence="8">
    <location>
        <begin position="1143"/>
        <end position="1162"/>
    </location>
</feature>
<dbReference type="RefSeq" id="XP_037154969.1">
    <property type="nucleotide sequence ID" value="XM_037300143.1"/>
</dbReference>
<feature type="compositionally biased region" description="Polar residues" evidence="7">
    <location>
        <begin position="277"/>
        <end position="296"/>
    </location>
</feature>
<proteinExistence type="predicted"/>
<evidence type="ECO:0000256" key="5">
    <source>
        <dbReference type="ARBA" id="ARBA00022989"/>
    </source>
</evidence>
<feature type="compositionally biased region" description="Polar residues" evidence="7">
    <location>
        <begin position="120"/>
        <end position="148"/>
    </location>
</feature>
<feature type="region of interest" description="Disordered" evidence="7">
    <location>
        <begin position="878"/>
        <end position="915"/>
    </location>
</feature>
<evidence type="ECO:0000313" key="9">
    <source>
        <dbReference type="EMBL" id="KAF6226416.1"/>
    </source>
</evidence>
<feature type="compositionally biased region" description="Pro residues" evidence="7">
    <location>
        <begin position="764"/>
        <end position="774"/>
    </location>
</feature>
<feature type="compositionally biased region" description="Basic and acidic residues" evidence="7">
    <location>
        <begin position="458"/>
        <end position="468"/>
    </location>
</feature>
<evidence type="ECO:0000256" key="6">
    <source>
        <dbReference type="ARBA" id="ARBA00023136"/>
    </source>
</evidence>
<feature type="region of interest" description="Disordered" evidence="7">
    <location>
        <begin position="439"/>
        <end position="468"/>
    </location>
</feature>
<dbReference type="GeneID" id="59337677"/>
<dbReference type="GO" id="GO:0022857">
    <property type="term" value="F:transmembrane transporter activity"/>
    <property type="evidence" value="ECO:0007669"/>
    <property type="project" value="TreeGrafter"/>
</dbReference>
<feature type="region of interest" description="Disordered" evidence="7">
    <location>
        <begin position="95"/>
        <end position="153"/>
    </location>
</feature>
<keyword evidence="6 8" id="KW-0472">Membrane</keyword>
<reference evidence="9 10" key="1">
    <citation type="journal article" date="2020" name="Genomics">
        <title>Complete, high-quality genomes from long-read metagenomic sequencing of two wolf lichen thalli reveals enigmatic genome architecture.</title>
        <authorList>
            <person name="McKenzie S.K."/>
            <person name="Walston R.F."/>
            <person name="Allen J.L."/>
        </authorList>
    </citation>
    <scope>NUCLEOTIDE SEQUENCE [LARGE SCALE GENOMIC DNA]</scope>
    <source>
        <strain evidence="9">WasteWater1</strain>
    </source>
</reference>
<feature type="transmembrane region" description="Helical" evidence="8">
    <location>
        <begin position="1259"/>
        <end position="1277"/>
    </location>
</feature>
<keyword evidence="5 8" id="KW-1133">Transmembrane helix</keyword>
<feature type="transmembrane region" description="Helical" evidence="8">
    <location>
        <begin position="1308"/>
        <end position="1328"/>
    </location>
</feature>
<evidence type="ECO:0000256" key="3">
    <source>
        <dbReference type="ARBA" id="ARBA00022475"/>
    </source>
</evidence>
<feature type="transmembrane region" description="Helical" evidence="8">
    <location>
        <begin position="993"/>
        <end position="1012"/>
    </location>
</feature>
<feature type="transmembrane region" description="Helical" evidence="8">
    <location>
        <begin position="1334"/>
        <end position="1354"/>
    </location>
</feature>
<feature type="transmembrane region" description="Helical" evidence="8">
    <location>
        <begin position="1112"/>
        <end position="1137"/>
    </location>
</feature>
<dbReference type="EMBL" id="JACCJB010000006">
    <property type="protein sequence ID" value="KAF6226416.1"/>
    <property type="molecule type" value="Genomic_DNA"/>
</dbReference>
<feature type="transmembrane region" description="Helical" evidence="8">
    <location>
        <begin position="1224"/>
        <end position="1247"/>
    </location>
</feature>
<keyword evidence="2" id="KW-0813">Transport</keyword>
<dbReference type="GO" id="GO:0005886">
    <property type="term" value="C:plasma membrane"/>
    <property type="evidence" value="ECO:0007669"/>
    <property type="project" value="UniProtKB-SubCell"/>
</dbReference>
<feature type="compositionally biased region" description="Low complexity" evidence="7">
    <location>
        <begin position="637"/>
        <end position="647"/>
    </location>
</feature>
<dbReference type="PANTHER" id="PTHR23502">
    <property type="entry name" value="MAJOR FACILITATOR SUPERFAMILY"/>
    <property type="match status" value="1"/>
</dbReference>